<reference evidence="16 17" key="1">
    <citation type="submission" date="2016-08" db="EMBL/GenBank/DDBJ databases">
        <title>Genome sequence of Clavibacter michiganensis spp strain CFBP8017.</title>
        <authorList>
            <person name="Thapa S.P."/>
            <person name="Coaker G."/>
            <person name="Jacques M.-A."/>
        </authorList>
    </citation>
    <scope>NUCLEOTIDE SEQUENCE [LARGE SCALE GENOMIC DNA]</scope>
    <source>
        <strain evidence="16">CFBP8017</strain>
    </source>
</reference>
<evidence type="ECO:0000256" key="7">
    <source>
        <dbReference type="ARBA" id="ARBA00023125"/>
    </source>
</evidence>
<dbReference type="GO" id="GO:0043138">
    <property type="term" value="F:3'-5' DNA helicase activity"/>
    <property type="evidence" value="ECO:0007669"/>
    <property type="project" value="UniProtKB-EC"/>
</dbReference>
<dbReference type="InterPro" id="IPR001650">
    <property type="entry name" value="Helicase_C-like"/>
</dbReference>
<gene>
    <name evidence="16" type="primary">recQ_3</name>
    <name evidence="16" type="ORF">BFL36_13370</name>
</gene>
<dbReference type="Pfam" id="PF00270">
    <property type="entry name" value="DEAD"/>
    <property type="match status" value="1"/>
</dbReference>
<dbReference type="GO" id="GO:0046872">
    <property type="term" value="F:metal ion binding"/>
    <property type="evidence" value="ECO:0007669"/>
    <property type="project" value="UniProtKB-KW"/>
</dbReference>
<feature type="compositionally biased region" description="Basic and acidic residues" evidence="13">
    <location>
        <begin position="13"/>
        <end position="25"/>
    </location>
</feature>
<dbReference type="NCBIfam" id="TIGR00614">
    <property type="entry name" value="recQ_fam"/>
    <property type="match status" value="1"/>
</dbReference>
<dbReference type="Gene3D" id="1.10.10.10">
    <property type="entry name" value="Winged helix-like DNA-binding domain superfamily/Winged helix DNA-binding domain"/>
    <property type="match status" value="1"/>
</dbReference>
<evidence type="ECO:0000256" key="9">
    <source>
        <dbReference type="ARBA" id="ARBA00034617"/>
    </source>
</evidence>
<feature type="domain" description="Helicase ATP-binding" evidence="14">
    <location>
        <begin position="89"/>
        <end position="259"/>
    </location>
</feature>
<evidence type="ECO:0000256" key="13">
    <source>
        <dbReference type="SAM" id="MobiDB-lite"/>
    </source>
</evidence>
<evidence type="ECO:0000256" key="10">
    <source>
        <dbReference type="ARBA" id="ARBA00034808"/>
    </source>
</evidence>
<evidence type="ECO:0000259" key="15">
    <source>
        <dbReference type="PROSITE" id="PS51194"/>
    </source>
</evidence>
<evidence type="ECO:0000256" key="4">
    <source>
        <dbReference type="ARBA" id="ARBA00022801"/>
    </source>
</evidence>
<proteinExistence type="inferred from homology"/>
<comment type="caution">
    <text evidence="16">The sequence shown here is derived from an EMBL/GenBank/DDBJ whole genome shotgun (WGS) entry which is preliminary data.</text>
</comment>
<keyword evidence="7" id="KW-0238">DNA-binding</keyword>
<evidence type="ECO:0000256" key="1">
    <source>
        <dbReference type="ARBA" id="ARBA00005446"/>
    </source>
</evidence>
<dbReference type="CDD" id="cd17920">
    <property type="entry name" value="DEXHc_RecQ"/>
    <property type="match status" value="1"/>
</dbReference>
<dbReference type="PANTHER" id="PTHR13710">
    <property type="entry name" value="DNA HELICASE RECQ FAMILY MEMBER"/>
    <property type="match status" value="1"/>
</dbReference>
<evidence type="ECO:0000259" key="14">
    <source>
        <dbReference type="PROSITE" id="PS51192"/>
    </source>
</evidence>
<dbReference type="PANTHER" id="PTHR13710:SF105">
    <property type="entry name" value="ATP-DEPENDENT DNA HELICASE Q1"/>
    <property type="match status" value="1"/>
</dbReference>
<accession>A0A251Y4T4</accession>
<dbReference type="InterPro" id="IPR021938">
    <property type="entry name" value="DUF3553"/>
</dbReference>
<feature type="domain" description="Helicase C-terminal" evidence="15">
    <location>
        <begin position="273"/>
        <end position="428"/>
    </location>
</feature>
<keyword evidence="8" id="KW-0413">Isomerase</keyword>
<evidence type="ECO:0000256" key="11">
    <source>
        <dbReference type="ARBA" id="ARBA00044535"/>
    </source>
</evidence>
<evidence type="ECO:0000313" key="17">
    <source>
        <dbReference type="Proteomes" id="UP000195011"/>
    </source>
</evidence>
<feature type="region of interest" description="Disordered" evidence="13">
    <location>
        <begin position="550"/>
        <end position="575"/>
    </location>
</feature>
<feature type="compositionally biased region" description="Low complexity" evidence="13">
    <location>
        <begin position="560"/>
        <end position="574"/>
    </location>
</feature>
<organism evidence="16 17">
    <name type="scientific">Clavibacter michiganensis</name>
    <dbReference type="NCBI Taxonomy" id="28447"/>
    <lineage>
        <taxon>Bacteria</taxon>
        <taxon>Bacillati</taxon>
        <taxon>Actinomycetota</taxon>
        <taxon>Actinomycetes</taxon>
        <taxon>Micrococcales</taxon>
        <taxon>Microbacteriaceae</taxon>
        <taxon>Clavibacter</taxon>
    </lineage>
</organism>
<dbReference type="InterPro" id="IPR014001">
    <property type="entry name" value="Helicase_ATP-bd"/>
</dbReference>
<dbReference type="RefSeq" id="WP_086518398.1">
    <property type="nucleotide sequence ID" value="NZ_MDJY01000060.1"/>
</dbReference>
<dbReference type="InterPro" id="IPR036388">
    <property type="entry name" value="WH-like_DNA-bd_sf"/>
</dbReference>
<evidence type="ECO:0000256" key="3">
    <source>
        <dbReference type="ARBA" id="ARBA00022741"/>
    </source>
</evidence>
<dbReference type="Pfam" id="PF00271">
    <property type="entry name" value="Helicase_C"/>
    <property type="match status" value="1"/>
</dbReference>
<dbReference type="InterPro" id="IPR032284">
    <property type="entry name" value="RecQ_Zn-bd"/>
</dbReference>
<keyword evidence="4" id="KW-0378">Hydrolase</keyword>
<dbReference type="EC" id="5.6.2.4" evidence="10"/>
<dbReference type="PROSITE" id="PS51194">
    <property type="entry name" value="HELICASE_CTER"/>
    <property type="match status" value="1"/>
</dbReference>
<evidence type="ECO:0000256" key="6">
    <source>
        <dbReference type="ARBA" id="ARBA00022840"/>
    </source>
</evidence>
<keyword evidence="3" id="KW-0547">Nucleotide-binding</keyword>
<sequence length="619" mass="66647">MKQNRAAEGATRTTHDRTAADRPAEDPTAAAPPAASRPVASPTSATPPAAEDPAIVPEPEPGPEPEDALRVARESFGWDELHDGQVRTIGPLVRGRDALVVMPTGYGKSAIYQVATVLMEGLTVVVSPLIALQADQVQNLEDAPAAPPARVINSTIRGKALDEAWATVEEPGARIVFLTPEQLARDEVVARLVARGVSLVVIDEAHCVASWGHDFRPDYLGLGGVVDALGHPPTVAMTATGSTPIRTEIEDRLGLRDPFVLSSGFDRPNIRLEVRRHTEEAEKRRAIVAHVMEQTQPGLVYVATRKDAEDYADEIRAAGLRVDAYHAGLPAAERERVQTAFHEDDVDVVVATSAFGMGIDKPTVRYVIHAAPPESVDAYYQEVGRAGRDGEPAVGILHYRQEDLGLRRFFAARTPRPASLRDVYAAVAVAGIDGPVRPAAVAARAGMSPRTVGGVLNLLVDAGVLGSDRDGAFVREEMDPREAASRAKEVAQERERIEVSRLEMMRGYAETQQCRRQFLLGYFGEESPERCANCDACDRLAEDDAHDEAMGTGAAEGDDAPAPSADDPFAPQSAVTHAEWGPGTVMSAEDDRITVFFEKEGYRVLSRKLVAEGELLQPA</sequence>
<dbReference type="GO" id="GO:0016787">
    <property type="term" value="F:hydrolase activity"/>
    <property type="evidence" value="ECO:0007669"/>
    <property type="project" value="UniProtKB-KW"/>
</dbReference>
<dbReference type="EMBL" id="MDJY01000060">
    <property type="protein sequence ID" value="OUE19028.1"/>
    <property type="molecule type" value="Genomic_DNA"/>
</dbReference>
<dbReference type="Proteomes" id="UP000195011">
    <property type="component" value="Unassembled WGS sequence"/>
</dbReference>
<keyword evidence="5 16" id="KW-0347">Helicase</keyword>
<dbReference type="Gene3D" id="3.40.50.300">
    <property type="entry name" value="P-loop containing nucleotide triphosphate hydrolases"/>
    <property type="match status" value="2"/>
</dbReference>
<protein>
    <recommendedName>
        <fullName evidence="11">ATP-dependent DNA helicase RecQ</fullName>
        <ecNumber evidence="10">5.6.2.4</ecNumber>
    </recommendedName>
    <alternativeName>
        <fullName evidence="12">DNA 3'-5' helicase RecQ</fullName>
    </alternativeName>
</protein>
<dbReference type="Pfam" id="PF12073">
    <property type="entry name" value="DUF3553"/>
    <property type="match status" value="1"/>
</dbReference>
<dbReference type="GO" id="GO:0005737">
    <property type="term" value="C:cytoplasm"/>
    <property type="evidence" value="ECO:0007669"/>
    <property type="project" value="TreeGrafter"/>
</dbReference>
<dbReference type="GO" id="GO:0006281">
    <property type="term" value="P:DNA repair"/>
    <property type="evidence" value="ECO:0007669"/>
    <property type="project" value="TreeGrafter"/>
</dbReference>
<evidence type="ECO:0000256" key="12">
    <source>
        <dbReference type="ARBA" id="ARBA00044550"/>
    </source>
</evidence>
<evidence type="ECO:0000256" key="8">
    <source>
        <dbReference type="ARBA" id="ARBA00023235"/>
    </source>
</evidence>
<evidence type="ECO:0000256" key="2">
    <source>
        <dbReference type="ARBA" id="ARBA00022723"/>
    </source>
</evidence>
<keyword evidence="6" id="KW-0067">ATP-binding</keyword>
<dbReference type="PROSITE" id="PS51192">
    <property type="entry name" value="HELICASE_ATP_BIND_1"/>
    <property type="match status" value="1"/>
</dbReference>
<evidence type="ECO:0000256" key="5">
    <source>
        <dbReference type="ARBA" id="ARBA00022806"/>
    </source>
</evidence>
<dbReference type="GO" id="GO:0005524">
    <property type="term" value="F:ATP binding"/>
    <property type="evidence" value="ECO:0007669"/>
    <property type="project" value="UniProtKB-KW"/>
</dbReference>
<feature type="compositionally biased region" description="Low complexity" evidence="13">
    <location>
        <begin position="26"/>
        <end position="54"/>
    </location>
</feature>
<dbReference type="SUPFAM" id="SSF52540">
    <property type="entry name" value="P-loop containing nucleoside triphosphate hydrolases"/>
    <property type="match status" value="1"/>
</dbReference>
<dbReference type="Pfam" id="PF16124">
    <property type="entry name" value="RecQ_Zn_bind"/>
    <property type="match status" value="1"/>
</dbReference>
<comment type="similarity">
    <text evidence="1">Belongs to the helicase family. RecQ subfamily.</text>
</comment>
<dbReference type="SMART" id="SM00487">
    <property type="entry name" value="DEXDc"/>
    <property type="match status" value="1"/>
</dbReference>
<feature type="region of interest" description="Disordered" evidence="13">
    <location>
        <begin position="1"/>
        <end position="67"/>
    </location>
</feature>
<dbReference type="GO" id="GO:0005694">
    <property type="term" value="C:chromosome"/>
    <property type="evidence" value="ECO:0007669"/>
    <property type="project" value="TreeGrafter"/>
</dbReference>
<dbReference type="GO" id="GO:0003677">
    <property type="term" value="F:DNA binding"/>
    <property type="evidence" value="ECO:0007669"/>
    <property type="project" value="UniProtKB-KW"/>
</dbReference>
<name>A0A251Y4T4_9MICO</name>
<dbReference type="InterPro" id="IPR004589">
    <property type="entry name" value="DNA_helicase_ATP-dep_RecQ"/>
</dbReference>
<dbReference type="GO" id="GO:0009378">
    <property type="term" value="F:four-way junction helicase activity"/>
    <property type="evidence" value="ECO:0007669"/>
    <property type="project" value="TreeGrafter"/>
</dbReference>
<dbReference type="PROSITE" id="PS00690">
    <property type="entry name" value="DEAH_ATP_HELICASE"/>
    <property type="match status" value="1"/>
</dbReference>
<dbReference type="InterPro" id="IPR027417">
    <property type="entry name" value="P-loop_NTPase"/>
</dbReference>
<dbReference type="GO" id="GO:0006310">
    <property type="term" value="P:DNA recombination"/>
    <property type="evidence" value="ECO:0007669"/>
    <property type="project" value="InterPro"/>
</dbReference>
<comment type="catalytic activity">
    <reaction evidence="9">
        <text>Couples ATP hydrolysis with the unwinding of duplex DNA by translocating in the 3'-5' direction.</text>
        <dbReference type="EC" id="5.6.2.4"/>
    </reaction>
</comment>
<evidence type="ECO:0000313" key="16">
    <source>
        <dbReference type="EMBL" id="OUE19028.1"/>
    </source>
</evidence>
<dbReference type="InterPro" id="IPR011545">
    <property type="entry name" value="DEAD/DEAH_box_helicase_dom"/>
</dbReference>
<keyword evidence="2" id="KW-0479">Metal-binding</keyword>
<dbReference type="AlphaFoldDB" id="A0A251Y4T4"/>
<dbReference type="InterPro" id="IPR002464">
    <property type="entry name" value="DNA/RNA_helicase_DEAH_CS"/>
</dbReference>
<dbReference type="SMART" id="SM00490">
    <property type="entry name" value="HELICc"/>
    <property type="match status" value="1"/>
</dbReference>